<proteinExistence type="predicted"/>
<evidence type="ECO:0000313" key="1">
    <source>
        <dbReference type="EMBL" id="KAJ2801921.1"/>
    </source>
</evidence>
<dbReference type="Proteomes" id="UP001140087">
    <property type="component" value="Unassembled WGS sequence"/>
</dbReference>
<keyword evidence="2" id="KW-1185">Reference proteome</keyword>
<reference evidence="1" key="1">
    <citation type="submission" date="2022-07" db="EMBL/GenBank/DDBJ databases">
        <title>Phylogenomic reconstructions and comparative analyses of Kickxellomycotina fungi.</title>
        <authorList>
            <person name="Reynolds N.K."/>
            <person name="Stajich J.E."/>
            <person name="Barry K."/>
            <person name="Grigoriev I.V."/>
            <person name="Crous P."/>
            <person name="Smith M.E."/>
        </authorList>
    </citation>
    <scope>NUCLEOTIDE SEQUENCE</scope>
    <source>
        <strain evidence="1">BCRC 34780</strain>
    </source>
</reference>
<feature type="non-terminal residue" evidence="1">
    <location>
        <position position="299"/>
    </location>
</feature>
<comment type="caution">
    <text evidence="1">The sequence shown here is derived from an EMBL/GenBank/DDBJ whole genome shotgun (WGS) entry which is preliminary data.</text>
</comment>
<accession>A0ACC1L6F9</accession>
<sequence>MPGADSDATELFVRSVKCTGDVPPALVGSSVTYLGGHAYVFGGRALHNGKLSNDIYACDLQTFKWRRVDAGAPDAQTPAATPTQPAAPGQTGEQQARARMAAMVAPPPARFFHSTTAFRHYLIVFGGMGLDVDPDAPVGPAHMGDLRSTNIQDDRNQQSFQMRTSKTLLGDMAVFDTRLECWVAHRALDAGAAAEPRPGSAAGSFRPSPRYAHLSTLLGSRLLLVGGQDLEEQYVEELNVFDLQLGQWVLRSPFPRAVGLYRSFIASVPSSGSTLLYSNYSFSAVKRALYLLSPPPDCT</sequence>
<organism evidence="1 2">
    <name type="scientific">Coemansia helicoidea</name>
    <dbReference type="NCBI Taxonomy" id="1286919"/>
    <lineage>
        <taxon>Eukaryota</taxon>
        <taxon>Fungi</taxon>
        <taxon>Fungi incertae sedis</taxon>
        <taxon>Zoopagomycota</taxon>
        <taxon>Kickxellomycotina</taxon>
        <taxon>Kickxellomycetes</taxon>
        <taxon>Kickxellales</taxon>
        <taxon>Kickxellaceae</taxon>
        <taxon>Coemansia</taxon>
    </lineage>
</organism>
<protein>
    <submittedName>
        <fullName evidence="1">Uncharacterized protein</fullName>
    </submittedName>
</protein>
<evidence type="ECO:0000313" key="2">
    <source>
        <dbReference type="Proteomes" id="UP001140087"/>
    </source>
</evidence>
<dbReference type="EMBL" id="JANBUN010000694">
    <property type="protein sequence ID" value="KAJ2801921.1"/>
    <property type="molecule type" value="Genomic_DNA"/>
</dbReference>
<name>A0ACC1L6F9_9FUNG</name>
<gene>
    <name evidence="1" type="ORF">H4R21_002615</name>
</gene>